<feature type="binding site" evidence="1">
    <location>
        <position position="249"/>
    </location>
    <ligand>
        <name>Fe cation</name>
        <dbReference type="ChEBI" id="CHEBI:24875"/>
    </ligand>
</feature>
<dbReference type="GO" id="GO:0003834">
    <property type="term" value="F:beta-carotene 15,15'-dioxygenase activity"/>
    <property type="evidence" value="ECO:0007669"/>
    <property type="project" value="UniProtKB-EC"/>
</dbReference>
<keyword evidence="1" id="KW-0408">Iron</keyword>
<dbReference type="GO" id="GO:0004497">
    <property type="term" value="F:monooxygenase activity"/>
    <property type="evidence" value="ECO:0007669"/>
    <property type="project" value="UniProtKB-KW"/>
</dbReference>
<dbReference type="EMBL" id="FNQT01000001">
    <property type="protein sequence ID" value="SDZ96341.1"/>
    <property type="molecule type" value="Genomic_DNA"/>
</dbReference>
<feature type="transmembrane region" description="Helical" evidence="1">
    <location>
        <begin position="195"/>
        <end position="215"/>
    </location>
</feature>
<evidence type="ECO:0000256" key="1">
    <source>
        <dbReference type="HAMAP-Rule" id="MF_02093"/>
    </source>
</evidence>
<feature type="binding site" evidence="1">
    <location>
        <position position="64"/>
    </location>
    <ligand>
        <name>Fe cation</name>
        <dbReference type="ChEBI" id="CHEBI:24875"/>
    </ligand>
</feature>
<dbReference type="InterPro" id="IPR022270">
    <property type="entry name" value="Blh_diox"/>
</dbReference>
<sequence length="347" mass="35872">MRRDDASASAALMHAVGCRPAWLVVALLTAGSLLVTASGVDLGLPAWAPYLPLAASLVVFGLPHGAVDHLAPAHAAGRPVTLRVLVAVGGCYLLLGGAYAALWFVAPVAAAVLFVALTWLHWGQGDLYALDALGGSHLDSAGVRAGTVLVRGGLPMLVPLLRYPDEYRRVVDAWVALFGGDLHAGWLWAPTTRAALGVAFAVLTGLVLAASHRSGGTWRRDAAETGLLWAFFLVVPPLVAVGVYFCVWHSLRHVGRLAAVDDRARGAFVDRGTLAALARTGWNAVPLTAVSLAGLGGVAVVAGVGTEPRVLAALYLVVVAVLTLPHVAVVTWMDLVEDAGIGRAGGS</sequence>
<accession>A0A1H3XBM5</accession>
<keyword evidence="1" id="KW-0479">Metal-binding</keyword>
<dbReference type="OrthoDB" id="330454at2157"/>
<comment type="subcellular location">
    <subcellularLocation>
        <location evidence="1">Cell membrane</location>
        <topology evidence="1">Multi-pass membrane protein</topology>
    </subcellularLocation>
</comment>
<feature type="transmembrane region" description="Helical" evidence="1">
    <location>
        <begin position="312"/>
        <end position="333"/>
    </location>
</feature>
<comment type="function">
    <text evidence="1">Catalyzes the cleavage of beta-carotene at its central double bond (15,15') to yield two molecules of all-trans-retinal.</text>
</comment>
<keyword evidence="3" id="KW-1185">Reference proteome</keyword>
<dbReference type="Proteomes" id="UP000236755">
    <property type="component" value="Unassembled WGS sequence"/>
</dbReference>
<dbReference type="GO" id="GO:0005506">
    <property type="term" value="F:iron ion binding"/>
    <property type="evidence" value="ECO:0007669"/>
    <property type="project" value="UniProtKB-UniRule"/>
</dbReference>
<comment type="similarity">
    <text evidence="1">Belongs to the Brp/Blh beta-carotene diooxygenase family.</text>
</comment>
<keyword evidence="1" id="KW-0223">Dioxygenase</keyword>
<dbReference type="GO" id="GO:0005886">
    <property type="term" value="C:plasma membrane"/>
    <property type="evidence" value="ECO:0007669"/>
    <property type="project" value="UniProtKB-SubCell"/>
</dbReference>
<dbReference type="NCBIfam" id="TIGR03753">
    <property type="entry name" value="blh_monoox"/>
    <property type="match status" value="1"/>
</dbReference>
<dbReference type="HAMAP" id="MF_02093">
    <property type="entry name" value="Beta_carotene_diox"/>
    <property type="match status" value="1"/>
</dbReference>
<evidence type="ECO:0000313" key="3">
    <source>
        <dbReference type="Proteomes" id="UP000236755"/>
    </source>
</evidence>
<protein>
    <recommendedName>
        <fullName evidence="1">Probable beta-carotene 15,15'-dioxygenase</fullName>
        <ecNumber evidence="1">1.13.11.63</ecNumber>
    </recommendedName>
</protein>
<keyword evidence="1" id="KW-1133">Transmembrane helix</keyword>
<feature type="transmembrane region" description="Helical" evidence="1">
    <location>
        <begin position="227"/>
        <end position="251"/>
    </location>
</feature>
<dbReference type="EC" id="1.13.11.63" evidence="1"/>
<dbReference type="GO" id="GO:0010436">
    <property type="term" value="F:carotenoid dioxygenase activity"/>
    <property type="evidence" value="ECO:0007669"/>
    <property type="project" value="UniProtKB-UniRule"/>
</dbReference>
<feature type="transmembrane region" description="Helical" evidence="1">
    <location>
        <begin position="284"/>
        <end position="305"/>
    </location>
</feature>
<reference evidence="2 3" key="1">
    <citation type="submission" date="2016-10" db="EMBL/GenBank/DDBJ databases">
        <authorList>
            <person name="de Groot N.N."/>
        </authorList>
    </citation>
    <scope>NUCLEOTIDE SEQUENCE [LARGE SCALE GENOMIC DNA]</scope>
    <source>
        <strain evidence="2 3">CGMCC 1.8712</strain>
    </source>
</reference>
<proteinExistence type="inferred from homology"/>
<name>A0A1H3XBM5_9EURY</name>
<feature type="transmembrane region" description="Helical" evidence="1">
    <location>
        <begin position="21"/>
        <end position="40"/>
    </location>
</feature>
<feature type="transmembrane region" description="Helical" evidence="1">
    <location>
        <begin position="101"/>
        <end position="120"/>
    </location>
</feature>
<dbReference type="RefSeq" id="WP_218124060.1">
    <property type="nucleotide sequence ID" value="NZ_FNQT01000001.1"/>
</dbReference>
<organism evidence="2 3">
    <name type="scientific">Haloplanus vescus</name>
    <dbReference type="NCBI Taxonomy" id="555874"/>
    <lineage>
        <taxon>Archaea</taxon>
        <taxon>Methanobacteriati</taxon>
        <taxon>Methanobacteriota</taxon>
        <taxon>Stenosarchaea group</taxon>
        <taxon>Halobacteria</taxon>
        <taxon>Halobacteriales</taxon>
        <taxon>Haloferacaceae</taxon>
        <taxon>Haloplanus</taxon>
    </lineage>
</organism>
<evidence type="ECO:0000313" key="2">
    <source>
        <dbReference type="EMBL" id="SDZ96341.1"/>
    </source>
</evidence>
<gene>
    <name evidence="2" type="ORF">SAMN04488065_1451</name>
</gene>
<keyword evidence="1" id="KW-0560">Oxidoreductase</keyword>
<keyword evidence="1" id="KW-0812">Transmembrane</keyword>
<keyword evidence="1" id="KW-0472">Membrane</keyword>
<comment type="cofactor">
    <cofactor evidence="1">
        <name>Fe(2+)</name>
        <dbReference type="ChEBI" id="CHEBI:29033"/>
    </cofactor>
</comment>
<keyword evidence="1" id="KW-1003">Cell membrane</keyword>
<dbReference type="Pfam" id="PF15461">
    <property type="entry name" value="BCD"/>
    <property type="match status" value="1"/>
</dbReference>
<keyword evidence="2" id="KW-0503">Monooxygenase</keyword>
<dbReference type="AlphaFoldDB" id="A0A1H3XBM5"/>
<feature type="binding site" evidence="1">
    <location>
        <position position="253"/>
    </location>
    <ligand>
        <name>Fe cation</name>
        <dbReference type="ChEBI" id="CHEBI:24875"/>
    </ligand>
</feature>
<feature type="binding site" evidence="1">
    <location>
        <position position="121"/>
    </location>
    <ligand>
        <name>Fe cation</name>
        <dbReference type="ChEBI" id="CHEBI:24875"/>
    </ligand>
</feature>
<feature type="transmembrane region" description="Helical" evidence="1">
    <location>
        <begin position="75"/>
        <end position="95"/>
    </location>
</feature>
<dbReference type="STRING" id="555874.SAMN04488065_1451"/>
<comment type="catalytic activity">
    <reaction evidence="1">
        <text>all-trans-beta-carotene + O2 = 2 all-trans-retinal</text>
        <dbReference type="Rhea" id="RHEA:32887"/>
        <dbReference type="ChEBI" id="CHEBI:15379"/>
        <dbReference type="ChEBI" id="CHEBI:17579"/>
        <dbReference type="ChEBI" id="CHEBI:17898"/>
        <dbReference type="EC" id="1.13.11.63"/>
    </reaction>
</comment>
<dbReference type="GO" id="GO:0016121">
    <property type="term" value="P:carotene catabolic process"/>
    <property type="evidence" value="ECO:0007669"/>
    <property type="project" value="UniProtKB-UniRule"/>
</dbReference>